<dbReference type="InterPro" id="IPR013098">
    <property type="entry name" value="Ig_I-set"/>
</dbReference>
<sequence>FSKKDKGIYKATISDDRGKDVSQIDISGQAFDDIINELSRLAGSSSGELVIHPTAEGIRLQSQMKYYTEEMKINWSHKGTKISASERLRVGGTPHMASVEIVEPTDKDKGVYTVEIFDAEKSYTHTLELSGQAYDNAYAEFLRLKAEAFAEKNRGKVVGGLPDVVTIMEHKTLSLTCTVCGDPKPQVTWSKNDHEVEPDDHYVVAMDSGKFASLTIKGVGLEDSGKYTMSVLNKYGGESVDITVAVYKHGDKIPEVKPVPSPKRITPPKQPIIIPAPAAKAPPPTPATKAPSPAPPGKSPSARGIKSPTPTRKK</sequence>
<reference evidence="3" key="1">
    <citation type="thesis" date="2021" institute="BYU ScholarsArchive" country="Provo, UT, USA">
        <title>Applications of and Algorithms for Genome Assembly and Genomic Analyses with an Emphasis on Marine Teleosts.</title>
        <authorList>
            <person name="Pickett B.D."/>
        </authorList>
    </citation>
    <scope>NUCLEOTIDE SEQUENCE</scope>
    <source>
        <strain evidence="3">HI-2016</strain>
    </source>
</reference>
<protein>
    <recommendedName>
        <fullName evidence="2">Ig-like domain-containing protein</fullName>
    </recommendedName>
</protein>
<gene>
    <name evidence="3" type="ORF">JZ751_011039</name>
</gene>
<dbReference type="OrthoDB" id="9936265at2759"/>
<dbReference type="Pfam" id="PF07679">
    <property type="entry name" value="I-set"/>
    <property type="match status" value="1"/>
</dbReference>
<evidence type="ECO:0000313" key="3">
    <source>
        <dbReference type="EMBL" id="KAG9344370.1"/>
    </source>
</evidence>
<comment type="caution">
    <text evidence="3">The sequence shown here is derived from an EMBL/GenBank/DDBJ whole genome shotgun (WGS) entry which is preliminary data.</text>
</comment>
<dbReference type="Proteomes" id="UP000824540">
    <property type="component" value="Unassembled WGS sequence"/>
</dbReference>
<dbReference type="PANTHER" id="PTHR47633">
    <property type="entry name" value="IMMUNOGLOBULIN"/>
    <property type="match status" value="1"/>
</dbReference>
<evidence type="ECO:0000313" key="4">
    <source>
        <dbReference type="Proteomes" id="UP000824540"/>
    </source>
</evidence>
<dbReference type="SUPFAM" id="SSF48726">
    <property type="entry name" value="Immunoglobulin"/>
    <property type="match status" value="2"/>
</dbReference>
<name>A0A8T2NYB4_9TELE</name>
<dbReference type="FunFam" id="2.60.40.10:FF:000124">
    <property type="entry name" value="Myomesin 1"/>
    <property type="match status" value="1"/>
</dbReference>
<evidence type="ECO:0000256" key="1">
    <source>
        <dbReference type="SAM" id="MobiDB-lite"/>
    </source>
</evidence>
<evidence type="ECO:0000259" key="2">
    <source>
        <dbReference type="PROSITE" id="PS50835"/>
    </source>
</evidence>
<dbReference type="Gene3D" id="2.60.40.10">
    <property type="entry name" value="Immunoglobulins"/>
    <property type="match status" value="2"/>
</dbReference>
<proteinExistence type="predicted"/>
<feature type="region of interest" description="Disordered" evidence="1">
    <location>
        <begin position="253"/>
        <end position="314"/>
    </location>
</feature>
<feature type="domain" description="Ig-like" evidence="2">
    <location>
        <begin position="169"/>
        <end position="245"/>
    </location>
</feature>
<dbReference type="InterPro" id="IPR003598">
    <property type="entry name" value="Ig_sub2"/>
</dbReference>
<dbReference type="EMBL" id="JAFBMS010000020">
    <property type="protein sequence ID" value="KAG9344370.1"/>
    <property type="molecule type" value="Genomic_DNA"/>
</dbReference>
<dbReference type="InterPro" id="IPR007110">
    <property type="entry name" value="Ig-like_dom"/>
</dbReference>
<keyword evidence="4" id="KW-1185">Reference proteome</keyword>
<organism evidence="3 4">
    <name type="scientific">Albula glossodonta</name>
    <name type="common">roundjaw bonefish</name>
    <dbReference type="NCBI Taxonomy" id="121402"/>
    <lineage>
        <taxon>Eukaryota</taxon>
        <taxon>Metazoa</taxon>
        <taxon>Chordata</taxon>
        <taxon>Craniata</taxon>
        <taxon>Vertebrata</taxon>
        <taxon>Euteleostomi</taxon>
        <taxon>Actinopterygii</taxon>
        <taxon>Neopterygii</taxon>
        <taxon>Teleostei</taxon>
        <taxon>Albuliformes</taxon>
        <taxon>Albulidae</taxon>
        <taxon>Albula</taxon>
    </lineage>
</organism>
<dbReference type="InterPro" id="IPR013783">
    <property type="entry name" value="Ig-like_fold"/>
</dbReference>
<dbReference type="InterPro" id="IPR036179">
    <property type="entry name" value="Ig-like_dom_sf"/>
</dbReference>
<dbReference type="AlphaFoldDB" id="A0A8T2NYB4"/>
<dbReference type="FunFam" id="2.60.40.10:FF:000233">
    <property type="entry name" value="Myomesin 1"/>
    <property type="match status" value="1"/>
</dbReference>
<dbReference type="SMART" id="SM00408">
    <property type="entry name" value="IGc2"/>
    <property type="match status" value="1"/>
</dbReference>
<dbReference type="SMART" id="SM00409">
    <property type="entry name" value="IG"/>
    <property type="match status" value="1"/>
</dbReference>
<feature type="compositionally biased region" description="Pro residues" evidence="1">
    <location>
        <begin position="280"/>
        <end position="298"/>
    </location>
</feature>
<feature type="non-terminal residue" evidence="3">
    <location>
        <position position="1"/>
    </location>
</feature>
<accession>A0A8T2NYB4</accession>
<dbReference type="InterPro" id="IPR003599">
    <property type="entry name" value="Ig_sub"/>
</dbReference>
<dbReference type="PROSITE" id="PS50835">
    <property type="entry name" value="IG_LIKE"/>
    <property type="match status" value="1"/>
</dbReference>